<feature type="non-terminal residue" evidence="2">
    <location>
        <position position="72"/>
    </location>
</feature>
<evidence type="ECO:0000313" key="3">
    <source>
        <dbReference type="Proteomes" id="UP000485058"/>
    </source>
</evidence>
<comment type="caution">
    <text evidence="2">The sequence shown here is derived from an EMBL/GenBank/DDBJ whole genome shotgun (WGS) entry which is preliminary data.</text>
</comment>
<evidence type="ECO:0000313" key="2">
    <source>
        <dbReference type="EMBL" id="GFH30396.1"/>
    </source>
</evidence>
<organism evidence="2 3">
    <name type="scientific">Haematococcus lacustris</name>
    <name type="common">Green alga</name>
    <name type="synonym">Haematococcus pluvialis</name>
    <dbReference type="NCBI Taxonomy" id="44745"/>
    <lineage>
        <taxon>Eukaryota</taxon>
        <taxon>Viridiplantae</taxon>
        <taxon>Chlorophyta</taxon>
        <taxon>core chlorophytes</taxon>
        <taxon>Chlorophyceae</taxon>
        <taxon>CS clade</taxon>
        <taxon>Chlamydomonadales</taxon>
        <taxon>Haematococcaceae</taxon>
        <taxon>Haematococcus</taxon>
    </lineage>
</organism>
<dbReference type="EMBL" id="BLLF01004877">
    <property type="protein sequence ID" value="GFH30396.1"/>
    <property type="molecule type" value="Genomic_DNA"/>
</dbReference>
<dbReference type="AlphaFoldDB" id="A0A6A0ACB9"/>
<reference evidence="2 3" key="1">
    <citation type="submission" date="2020-02" db="EMBL/GenBank/DDBJ databases">
        <title>Draft genome sequence of Haematococcus lacustris strain NIES-144.</title>
        <authorList>
            <person name="Morimoto D."/>
            <person name="Nakagawa S."/>
            <person name="Yoshida T."/>
            <person name="Sawayama S."/>
        </authorList>
    </citation>
    <scope>NUCLEOTIDE SEQUENCE [LARGE SCALE GENOMIC DNA]</scope>
    <source>
        <strain evidence="2 3">NIES-144</strain>
    </source>
</reference>
<proteinExistence type="predicted"/>
<feature type="non-terminal residue" evidence="2">
    <location>
        <position position="1"/>
    </location>
</feature>
<feature type="compositionally biased region" description="Low complexity" evidence="1">
    <location>
        <begin position="49"/>
        <end position="58"/>
    </location>
</feature>
<dbReference type="Proteomes" id="UP000485058">
    <property type="component" value="Unassembled WGS sequence"/>
</dbReference>
<name>A0A6A0ACB9_HAELA</name>
<sequence length="72" mass="7720">MELGSKGHCLSRCPGRFTHTIVRCAPDEQNGDGDDRLPSLQQKFFRGASSETSTPSSSRPADEPTSSPTSPL</sequence>
<keyword evidence="3" id="KW-1185">Reference proteome</keyword>
<accession>A0A6A0ACB9</accession>
<feature type="region of interest" description="Disordered" evidence="1">
    <location>
        <begin position="44"/>
        <end position="72"/>
    </location>
</feature>
<evidence type="ECO:0000256" key="1">
    <source>
        <dbReference type="SAM" id="MobiDB-lite"/>
    </source>
</evidence>
<gene>
    <name evidence="2" type="ORF">HaLaN_29246</name>
</gene>
<protein>
    <submittedName>
        <fullName evidence="2">Uncharacterized protein</fullName>
    </submittedName>
</protein>